<name>A0ABR1QQ87_9PEZI</name>
<dbReference type="Proteomes" id="UP001391051">
    <property type="component" value="Unassembled WGS sequence"/>
</dbReference>
<comment type="caution">
    <text evidence="1">The sequence shown here is derived from an EMBL/GenBank/DDBJ whole genome shotgun (WGS) entry which is preliminary data.</text>
</comment>
<keyword evidence="2" id="KW-1185">Reference proteome</keyword>
<dbReference type="Pfam" id="PF26639">
    <property type="entry name" value="Het-6_barrel"/>
    <property type="match status" value="1"/>
</dbReference>
<organism evidence="1 2">
    <name type="scientific">Apiospora aurea</name>
    <dbReference type="NCBI Taxonomy" id="335848"/>
    <lineage>
        <taxon>Eukaryota</taxon>
        <taxon>Fungi</taxon>
        <taxon>Dikarya</taxon>
        <taxon>Ascomycota</taxon>
        <taxon>Pezizomycotina</taxon>
        <taxon>Sordariomycetes</taxon>
        <taxon>Xylariomycetidae</taxon>
        <taxon>Amphisphaeriales</taxon>
        <taxon>Apiosporaceae</taxon>
        <taxon>Apiospora</taxon>
    </lineage>
</organism>
<accession>A0ABR1QQ87</accession>
<reference evidence="1 2" key="1">
    <citation type="submission" date="2023-01" db="EMBL/GenBank/DDBJ databases">
        <title>Analysis of 21 Apiospora genomes using comparative genomics revels a genus with tremendous synthesis potential of carbohydrate active enzymes and secondary metabolites.</title>
        <authorList>
            <person name="Sorensen T."/>
        </authorList>
    </citation>
    <scope>NUCLEOTIDE SEQUENCE [LARGE SCALE GENOMIC DNA]</scope>
    <source>
        <strain evidence="1 2">CBS 24483</strain>
    </source>
</reference>
<evidence type="ECO:0000313" key="1">
    <source>
        <dbReference type="EMBL" id="KAK7961797.1"/>
    </source>
</evidence>
<gene>
    <name evidence="1" type="ORF">PG986_002622</name>
</gene>
<dbReference type="EMBL" id="JAQQWE010000002">
    <property type="protein sequence ID" value="KAK7961797.1"/>
    <property type="molecule type" value="Genomic_DNA"/>
</dbReference>
<sequence>MCGLVGSSSYDTGLPLKAQQWVDDHRQHMLLGKPRRQWAKEMARNMPFLFTRMRQARKRQAGSQYQVRREVLSDLFYYVERDMRLMATSTGHIGWAHVRARVGDSIFILEGSAVPVILRPRPEGGFVLVGDAFVCGMMSGEAMKPDEDPPSLDRDSNTLSVCRVGDFAFWFTPDVGRWNQREYSNRW</sequence>
<dbReference type="GeneID" id="92071906"/>
<protein>
    <submittedName>
        <fullName evidence="1">Uncharacterized protein</fullName>
    </submittedName>
</protein>
<evidence type="ECO:0000313" key="2">
    <source>
        <dbReference type="Proteomes" id="UP001391051"/>
    </source>
</evidence>
<dbReference type="RefSeq" id="XP_066703908.1">
    <property type="nucleotide sequence ID" value="XM_066838844.1"/>
</dbReference>
<proteinExistence type="predicted"/>